<dbReference type="KEGG" id="bpg:Bathy08g01830"/>
<dbReference type="eggNOG" id="ENOG502QQIS">
    <property type="taxonomic scope" value="Eukaryota"/>
</dbReference>
<dbReference type="Pfam" id="PF08637">
    <property type="entry name" value="NCA2"/>
    <property type="match status" value="1"/>
</dbReference>
<evidence type="ECO:0000256" key="6">
    <source>
        <dbReference type="SAM" id="MobiDB-lite"/>
    </source>
</evidence>
<feature type="compositionally biased region" description="Basic and acidic residues" evidence="6">
    <location>
        <begin position="353"/>
        <end position="366"/>
    </location>
</feature>
<dbReference type="Proteomes" id="UP000198341">
    <property type="component" value="Chromosome 8"/>
</dbReference>
<dbReference type="OrthoDB" id="497162at2759"/>
<evidence type="ECO:0000313" key="7">
    <source>
        <dbReference type="EMBL" id="CCO17583.1"/>
    </source>
</evidence>
<evidence type="ECO:0000256" key="4">
    <source>
        <dbReference type="ARBA" id="ARBA00023128"/>
    </source>
</evidence>
<organism evidence="7 8">
    <name type="scientific">Bathycoccus prasinos</name>
    <dbReference type="NCBI Taxonomy" id="41875"/>
    <lineage>
        <taxon>Eukaryota</taxon>
        <taxon>Viridiplantae</taxon>
        <taxon>Chlorophyta</taxon>
        <taxon>Mamiellophyceae</taxon>
        <taxon>Mamiellales</taxon>
        <taxon>Bathycoccaceae</taxon>
        <taxon>Bathycoccus</taxon>
    </lineage>
</organism>
<dbReference type="AlphaFoldDB" id="K8F7K9"/>
<reference evidence="7 8" key="1">
    <citation type="submission" date="2011-10" db="EMBL/GenBank/DDBJ databases">
        <authorList>
            <person name="Genoscope - CEA"/>
        </authorList>
    </citation>
    <scope>NUCLEOTIDE SEQUENCE [LARGE SCALE GENOMIC DNA]</scope>
    <source>
        <strain evidence="7 8">RCC 1105</strain>
    </source>
</reference>
<keyword evidence="8" id="KW-1185">Reference proteome</keyword>
<dbReference type="RefSeq" id="XP_007511462.1">
    <property type="nucleotide sequence ID" value="XM_007511400.1"/>
</dbReference>
<feature type="compositionally biased region" description="Acidic residues" evidence="6">
    <location>
        <begin position="367"/>
        <end position="379"/>
    </location>
</feature>
<evidence type="ECO:0000313" key="8">
    <source>
        <dbReference type="Proteomes" id="UP000198341"/>
    </source>
</evidence>
<dbReference type="GeneID" id="19014162"/>
<proteinExistence type="predicted"/>
<keyword evidence="4" id="KW-0496">Mitochondrion</keyword>
<feature type="compositionally biased region" description="Acidic residues" evidence="6">
    <location>
        <begin position="341"/>
        <end position="350"/>
    </location>
</feature>
<protein>
    <recommendedName>
        <fullName evidence="9">Transmembrane protein</fullName>
    </recommendedName>
</protein>
<dbReference type="STRING" id="41875.K8F7K9"/>
<feature type="compositionally biased region" description="Polar residues" evidence="6">
    <location>
        <begin position="430"/>
        <end position="455"/>
    </location>
</feature>
<feature type="compositionally biased region" description="Acidic residues" evidence="6">
    <location>
        <begin position="287"/>
        <end position="301"/>
    </location>
</feature>
<feature type="region of interest" description="Disordered" evidence="6">
    <location>
        <begin position="815"/>
        <end position="836"/>
    </location>
</feature>
<accession>K8F7K9</accession>
<feature type="region of interest" description="Disordered" evidence="6">
    <location>
        <begin position="663"/>
        <end position="691"/>
    </location>
</feature>
<dbReference type="GO" id="GO:0005741">
    <property type="term" value="C:mitochondrial outer membrane"/>
    <property type="evidence" value="ECO:0007669"/>
    <property type="project" value="TreeGrafter"/>
</dbReference>
<feature type="compositionally biased region" description="Basic and acidic residues" evidence="6">
    <location>
        <begin position="302"/>
        <end position="312"/>
    </location>
</feature>
<evidence type="ECO:0008006" key="9">
    <source>
        <dbReference type="Google" id="ProtNLM"/>
    </source>
</evidence>
<feature type="region of interest" description="Disordered" evidence="6">
    <location>
        <begin position="206"/>
        <end position="227"/>
    </location>
</feature>
<evidence type="ECO:0000256" key="3">
    <source>
        <dbReference type="ARBA" id="ARBA00022989"/>
    </source>
</evidence>
<dbReference type="PANTHER" id="PTHR28234:SF1">
    <property type="entry name" value="NUCLEAR CONTROL OF ATPASE PROTEIN 2"/>
    <property type="match status" value="1"/>
</dbReference>
<sequence>MPAPTTIRALFHPLENEAKDAEKEKKEQAQHQQRFVESKSTFFSSKFILFFFDSGRKTKEISIPVAFDKQKSNFLIGPSALWWREAFAISSSLLREEESSNGVTVNGGYKTNDEAAMADLGHAAEATLEIARVVSGQLLEDLRRTTRSLEFWEEKRDEYSRGGDVSHRMFLTLRCGPRAFIEETKGFVKRKAVAARRRAMYVSTGNARRKNGESARSNISGEEKEREEEHLLETLLTVPPARAVIDGKVAALGKMQRSLASAVARVHARADDLVNGDYNRRKRGKGEDDDEDEDEDEEVSEEEFRKREVEKTRDAVERCVNGINEAIELVKSTASSLNAEHEDEDDEDNNNNESKKRNAEEAAEAERNDDDDHDNDDHDDAISPRRPSSSLERTISNSPLFAGMMHNRTNSLVSSISRSGTPKIPDSPKSAATQVHASSRLSSSPQNNNSPTLRRQNASLQRSNSYFQNLIKNTFLGDIFSSDGGTGARVGFVSHKLRTRLMAKSGEPIPFPLENDVMWEAIVRTESRFEKARKAVGRTVERHRKPTKYERRWIPISVLMLIGVSSAIVLVRKSSLCGSTELDETLKAAYETTRTFFNSYMKTPSKELKQELTKAFDTGDREDAAARLDESQESLDRMLKEYVKNATKPGFSESLTRAYQSVGAMTGGGGDEHAEGSGAGAGPGEETTTANKIDPMSLVTARVEEELKAPLQNMLGGDLMQLLLIQTQVMKVEMEDALLQMDAVMRANRLNFALMACFPATLFVYGSVSFSKTVGAARAFQKRRKAREEMRLLVADAERSLMRLKMTRDEFTKRRRALEDNNEDNSDSDDASDSNLIHRLEIAEEHRRRRLELDASFDATAAPSSPAARLHATKNKFDDENLENETFHQGMLLYAVNALYASVQKHKRMFTPKEFRGVKLDAMALADVGVSIEGKLLTTQRLARIYKGFQSEPHRVPSIVTGRYPI</sequence>
<evidence type="ECO:0000256" key="5">
    <source>
        <dbReference type="ARBA" id="ARBA00023136"/>
    </source>
</evidence>
<keyword evidence="3" id="KW-1133">Transmembrane helix</keyword>
<comment type="subcellular location">
    <subcellularLocation>
        <location evidence="1">Mitochondrion membrane</location>
        <topology evidence="1">Multi-pass membrane protein</topology>
    </subcellularLocation>
</comment>
<evidence type="ECO:0000256" key="1">
    <source>
        <dbReference type="ARBA" id="ARBA00004225"/>
    </source>
</evidence>
<name>K8F7K9_9CHLO</name>
<dbReference type="InterPro" id="IPR013946">
    <property type="entry name" value="NCA2-like"/>
</dbReference>
<feature type="region of interest" description="Disordered" evidence="6">
    <location>
        <begin position="276"/>
        <end position="312"/>
    </location>
</feature>
<keyword evidence="5" id="KW-0472">Membrane</keyword>
<feature type="region of interest" description="Disordered" evidence="6">
    <location>
        <begin position="334"/>
        <end position="393"/>
    </location>
</feature>
<dbReference type="EMBL" id="FO082271">
    <property type="protein sequence ID" value="CCO17583.1"/>
    <property type="molecule type" value="Genomic_DNA"/>
</dbReference>
<gene>
    <name evidence="7" type="ORF">Bathy08g01830</name>
</gene>
<evidence type="ECO:0000256" key="2">
    <source>
        <dbReference type="ARBA" id="ARBA00022692"/>
    </source>
</evidence>
<dbReference type="PANTHER" id="PTHR28234">
    <property type="entry name" value="NUCLEAR CONTROL OF ATPASE PROTEIN 2"/>
    <property type="match status" value="1"/>
</dbReference>
<feature type="compositionally biased region" description="Acidic residues" evidence="6">
    <location>
        <begin position="820"/>
        <end position="832"/>
    </location>
</feature>
<feature type="region of interest" description="Disordered" evidence="6">
    <location>
        <begin position="413"/>
        <end position="455"/>
    </location>
</feature>
<keyword evidence="2" id="KW-0812">Transmembrane</keyword>